<evidence type="ECO:0000313" key="4">
    <source>
        <dbReference type="WBParaSite" id="SSTP_0001243800.1"/>
    </source>
</evidence>
<dbReference type="CDD" id="cd00198">
    <property type="entry name" value="vWFA"/>
    <property type="match status" value="1"/>
</dbReference>
<feature type="domain" description="VWFA" evidence="2">
    <location>
        <begin position="624"/>
        <end position="799"/>
    </location>
</feature>
<keyword evidence="3" id="KW-1185">Reference proteome</keyword>
<feature type="transmembrane region" description="Helical" evidence="1">
    <location>
        <begin position="12"/>
        <end position="33"/>
    </location>
</feature>
<dbReference type="Proteomes" id="UP000035681">
    <property type="component" value="Unplaced"/>
</dbReference>
<name>A0A0K0ESK8_STRER</name>
<dbReference type="InterPro" id="IPR036465">
    <property type="entry name" value="vWFA_dom_sf"/>
</dbReference>
<dbReference type="PANTHER" id="PTHR24020:SF84">
    <property type="entry name" value="VWFA DOMAIN-CONTAINING PROTEIN"/>
    <property type="match status" value="1"/>
</dbReference>
<reference evidence="4" key="1">
    <citation type="submission" date="2015-08" db="UniProtKB">
        <authorList>
            <consortium name="WormBaseParasite"/>
        </authorList>
    </citation>
    <scope>IDENTIFICATION</scope>
</reference>
<sequence>MKYHISLRTHILLFGISAICFITGVFLIIYGTISLKDANDKLKRANSFASLNTVDDTDISIYKKNDLFQKSNILHDQNLTQSSPLIINYLMTLVLTNTNYYENYNSMAQNAFYTLENSLTDSNTPSLLQIISFNQLKQTNSFISTKANVYMLVILTYFDNSPSLSDLTNSLEKKSIDILNFVNMSKNYYPSQNDNQNCGCFNKQPCPHIQPITTTTTTTTTSTPCTTEPCTPNILIVVDTSSDKLSKELFNRQKNFLQYNLSSSLDFTSLGYCHIALASYNENVSTKYSFGSITTNLEYIQDIYSMSQGTGSNLTNLFTNLATITPSCSTDPISTFVMISEVDQQDVINAVEPAKIVAKKGNLNFIILGTAVKKSDLKPFYFANITTWELSACDENSTITFVKNNLLCPQKCSSSCTSGKVECNTIIGIDTSTDILTQNLYNTTIQIIQQNISAQIQDFKKIGLLSYNSDVTMYYKIGSIQSSLDFNTKIDSFKTHSGSNLKALLQFYVSLLSNTNEPLSFITFISEKPTIDMEVINYANIIKSKAQLNFIILGTDLKKSDLKSITDSSIYEFEFGECNVKGLVGAFNNFSTCNVLCSTTTTTTTTPTTTTTQCVPHTVPCNPNLIFAIDSSNDKLEYPFFKKQINYLQYNLTKTFSNHSYSYNRIALASYSHDVVQEYSFGMINNYLEYIEDLQNMLTKNQSKGSSLANLMKNLNNMYPLNSDPISTYIFVSEINDYDVQNAVDEAKKLKSKGQLNFILLGTAAHASQLAPLQPNNVTTWLLSDCEESYIDNFISNGFVCYIDCGITTTTVPTSTTSCPEKVKVCYSNVRIYVDSSNDILYSTLFDQEISFLVNNLTNIIPHNLDQLAISSINKDYQYQKKEFGYFKNKYQLNNYLSSLKQGSGYNLSDILYDLYITKPNNNYPTSTFVFLSDNTKIDLIKSIKWAEQLQNNNNALYFVLLGTAIKLSDINELKQTNSIIWQFSDCSEEVILQFFDDNFICNYECKTISTTTTTPIPCVDGPLQCNVVIAMDTSNDILIPNLYQSTLNVIKQNISQYIYDFSKVALVGYDSQPHDFQSFNSIYDRNHFNSIIENLNQHSGSNLEALLKFLINAFSDNNHMSYIIFISENQTISNNINNLAQKLVNKGKLQFIILGTDVNPSKLLPISSSPPLFYNFGACDITNLTTTFQEYLNCNNICSTTSLPSSSTTTTTCRPITESCNPNLMIAFDASSVVLDDHYFEIEKNFFTKNLSAFLQNDNFYKNNYDYVALIPYNNYVDTSFTFGKIANNAEFITDVDSIKQGQGINLTNLLKVLDRQIPTNNNPISTYIFLSNVTDDDVQNSIETSRNLLKKGSLNFIIYGSTIQPKQLDPLYKTNVTIWLGADCQINNTITFIDSTRICNDYCYSSTTTTQTLPSSSATTCPQTQINCDSKLIVGVDASTTILSQTLFDTQISFLTKNFTTIIKNFTMVDLAYWNQKAVNYKTFDSIHNIYEWQMDLNVIDKNFRQNGSNINLLLSTLSGYLKKYISVKDFKPISTYIFISNNDTTIPSSVNDAHYINSLGSLNFIILGTAIKPQILQQLVPLSNIYEWEVANCTFDEVLNFIKKTRSCYCLPTTVTSTVTPIITSTITTTLKPNLCDVIISIDNSNDTLFIDEFKYEKEIIINNISTIFSDFSRVAVSLYSSSFTAKNFGSMENKNEFIDFINKSYQHSGTNLTQNLYNLNLISSDASNKVSTFIFIGTKDLTDLKNAVISAKNLENKGNLYFIIVGTYVTKRDLVGLTLSNNIYVWDFANCPISQLMSFITKNSICDSTKTLTTETPSDIKPLFYVPCKSLLIFAITTSSDMLNEDLYQKELDLFTKNNIIDEDFNHFERISVATYNQYPQVAINFNETTSLDEFNLKLFSKMQKNYLKGNSLTNLLEGLSSEYFFNYDSNLTKNYFIFVSNLTFNDIKTAKQYANIINQNNGNLNFIILDNTDPLIFQQLNGKNILTWSDDASDTVSDFLINYIYCNKNKRDLLAIAH</sequence>
<protein>
    <submittedName>
        <fullName evidence="4 5">VWFA domain-containing protein</fullName>
    </submittedName>
</protein>
<dbReference type="PROSITE" id="PS50234">
    <property type="entry name" value="VWFA"/>
    <property type="match status" value="2"/>
</dbReference>
<dbReference type="Pfam" id="PF00092">
    <property type="entry name" value="VWA"/>
    <property type="match status" value="1"/>
</dbReference>
<dbReference type="STRING" id="6248.A0A0K0ESK8"/>
<dbReference type="SUPFAM" id="SSF53300">
    <property type="entry name" value="vWA-like"/>
    <property type="match status" value="7"/>
</dbReference>
<organism evidence="4">
    <name type="scientific">Strongyloides stercoralis</name>
    <name type="common">Threadworm</name>
    <dbReference type="NCBI Taxonomy" id="6248"/>
    <lineage>
        <taxon>Eukaryota</taxon>
        <taxon>Metazoa</taxon>
        <taxon>Ecdysozoa</taxon>
        <taxon>Nematoda</taxon>
        <taxon>Chromadorea</taxon>
        <taxon>Rhabditida</taxon>
        <taxon>Tylenchina</taxon>
        <taxon>Panagrolaimomorpha</taxon>
        <taxon>Strongyloidoidea</taxon>
        <taxon>Strongyloididae</taxon>
        <taxon>Strongyloides</taxon>
    </lineage>
</organism>
<evidence type="ECO:0000313" key="5">
    <source>
        <dbReference type="WBParaSite" id="TCONS_00016503.p1"/>
    </source>
</evidence>
<keyword evidence="1" id="KW-0472">Membrane</keyword>
<dbReference type="WBParaSite" id="SSTP_0001243800.1">
    <property type="protein sequence ID" value="SSTP_0001243800.1"/>
    <property type="gene ID" value="SSTP_0001243800"/>
</dbReference>
<evidence type="ECO:0000256" key="1">
    <source>
        <dbReference type="SAM" id="Phobius"/>
    </source>
</evidence>
<dbReference type="AlphaFoldDB" id="A0A0K0ESK8"/>
<dbReference type="Gene3D" id="3.40.50.410">
    <property type="entry name" value="von Willebrand factor, type A domain"/>
    <property type="match status" value="4"/>
</dbReference>
<feature type="domain" description="VWFA" evidence="2">
    <location>
        <begin position="1027"/>
        <end position="1193"/>
    </location>
</feature>
<dbReference type="WBParaSite" id="TCONS_00016503.p1">
    <property type="protein sequence ID" value="TCONS_00016503.p1"/>
    <property type="gene ID" value="XLOC_011101"/>
</dbReference>
<proteinExistence type="predicted"/>
<keyword evidence="1" id="KW-1133">Transmembrane helix</keyword>
<keyword evidence="1" id="KW-0812">Transmembrane</keyword>
<evidence type="ECO:0000313" key="3">
    <source>
        <dbReference type="Proteomes" id="UP000035681"/>
    </source>
</evidence>
<dbReference type="InterPro" id="IPR050525">
    <property type="entry name" value="ECM_Assembly_Org"/>
</dbReference>
<dbReference type="PANTHER" id="PTHR24020">
    <property type="entry name" value="COLLAGEN ALPHA"/>
    <property type="match status" value="1"/>
</dbReference>
<accession>A0A0K0ESK8</accession>
<evidence type="ECO:0000259" key="2">
    <source>
        <dbReference type="PROSITE" id="PS50234"/>
    </source>
</evidence>
<dbReference type="InterPro" id="IPR002035">
    <property type="entry name" value="VWF_A"/>
</dbReference>